<dbReference type="InterPro" id="IPR043519">
    <property type="entry name" value="NT_sf"/>
</dbReference>
<dbReference type="InterPro" id="IPR046043">
    <property type="entry name" value="DUF6001"/>
</dbReference>
<evidence type="ECO:0000313" key="2">
    <source>
        <dbReference type="Proteomes" id="UP000279057"/>
    </source>
</evidence>
<dbReference type="Pfam" id="PF19464">
    <property type="entry name" value="DUF6001"/>
    <property type="match status" value="1"/>
</dbReference>
<organism evidence="1 2">
    <name type="scientific">Pseudomonas savastanoi pv. glycinea</name>
    <name type="common">Pseudomonas syringae pv. glycinea</name>
    <dbReference type="NCBI Taxonomy" id="318"/>
    <lineage>
        <taxon>Bacteria</taxon>
        <taxon>Pseudomonadati</taxon>
        <taxon>Pseudomonadota</taxon>
        <taxon>Gammaproteobacteria</taxon>
        <taxon>Pseudomonadales</taxon>
        <taxon>Pseudomonadaceae</taxon>
        <taxon>Pseudomonas</taxon>
    </lineage>
</organism>
<comment type="caution">
    <text evidence="1">The sequence shown here is derived from an EMBL/GenBank/DDBJ whole genome shotgun (WGS) entry which is preliminary data.</text>
</comment>
<accession>A0A3M6FMS5</accession>
<dbReference type="Gene3D" id="3.30.460.10">
    <property type="entry name" value="Beta Polymerase, domain 2"/>
    <property type="match status" value="1"/>
</dbReference>
<reference evidence="1 2" key="1">
    <citation type="submission" date="2018-08" db="EMBL/GenBank/DDBJ databases">
        <title>Recombination of ecologically and evolutionarily significant loci maintains genetic cohesion in the Pseudomonas syringae species complex.</title>
        <authorList>
            <person name="Dillon M."/>
            <person name="Thakur S."/>
            <person name="Almeida R.N.D."/>
            <person name="Weir B.S."/>
            <person name="Guttman D.S."/>
        </authorList>
    </citation>
    <scope>NUCLEOTIDE SEQUENCE [LARGE SCALE GENOMIC DNA]</scope>
    <source>
        <strain evidence="1 2">ICMP 4332</strain>
    </source>
</reference>
<sequence length="402" mass="44254">MGGLFHCVSARVNDDKVIHGHGSGRGLLGKPNSSPNEVTVIEWKVYMDFRAFYSGNALQFLASRQLAFSELEEVVKRQYADAQLALICSSPVHGIANAASDIDLICVTDDRQSDQSMASQIYHNEHHMEVVAFAREEVHNAFSQLATDAHKTTAQKLVAFKQWDKQQAVSRKYLERLVCAVSTDQSLPYLDSQKDLSSIWSVAAFDDFRQSACFSVLAWRSGEYRAAAAYACNAALFLMNATLASHGWVNSNRKWTLLRWDRALNRHGMLNDDGLARAIGQLWQRAYPACRNGLQGAGLMQLCELTQLAEQTFACEADYAALKPGIERSAASAFLPGVDFVLTDDQQATLLARLDVPELSSTRPINLAEQSPEAAACLLRAARAGLVSFSLKDHNPMQGAHA</sequence>
<dbReference type="SUPFAM" id="SSF81301">
    <property type="entry name" value="Nucleotidyltransferase"/>
    <property type="match status" value="1"/>
</dbReference>
<gene>
    <name evidence="1" type="ORF">ALQ74_02672</name>
</gene>
<evidence type="ECO:0000313" key="1">
    <source>
        <dbReference type="EMBL" id="RMM66750.1"/>
    </source>
</evidence>
<proteinExistence type="predicted"/>
<dbReference type="AlphaFoldDB" id="A0A3M6FMS5"/>
<name>A0A3M6FMS5_PSESG</name>
<protein>
    <submittedName>
        <fullName evidence="1">Uncharacterized protein</fullName>
    </submittedName>
</protein>
<dbReference type="EMBL" id="RBOM01000077">
    <property type="protein sequence ID" value="RMM66750.1"/>
    <property type="molecule type" value="Genomic_DNA"/>
</dbReference>
<dbReference type="Proteomes" id="UP000279057">
    <property type="component" value="Unassembled WGS sequence"/>
</dbReference>